<name>A0AAD9D9L8_9STRA</name>
<dbReference type="Pfam" id="PF13306">
    <property type="entry name" value="LRR_5"/>
    <property type="match status" value="1"/>
</dbReference>
<evidence type="ECO:0000313" key="2">
    <source>
        <dbReference type="Proteomes" id="UP001224775"/>
    </source>
</evidence>
<dbReference type="PANTHER" id="PTHR45661">
    <property type="entry name" value="SURFACE ANTIGEN"/>
    <property type="match status" value="1"/>
</dbReference>
<sequence length="326" mass="37453">MAEGGIDIFVYLGGDQEVPLNVVRVVIDRSVKIIPARAFEKRRVLVSVKFHDGVEVIEKYAFRGCKSLRRLKLIGVREVGFLAFCVCSALTEVEFSDKLETIRRKAFGYCESLQTIKMPSVRTIEEEAFDNCIALTDVELLDVERIRMLAFYKCLALRRIAVPLRDNMFAPGAFNYCINLTTVDLVGGIRITVTSLLLQVWRDEMNQEIDRINQVLPRFHEINRINRVLPITDDNEKTAAIQEWIRTVLRRMKHYRNEHHALLKEATTLLELAVWKAKLDEKEDGSIEERAEKAKIDTAGARKERHITSGANIVIRNVLPFLQLEE</sequence>
<accession>A0AAD9D9L8</accession>
<dbReference type="InterPro" id="IPR053139">
    <property type="entry name" value="Surface_bspA-like"/>
</dbReference>
<dbReference type="InterPro" id="IPR032675">
    <property type="entry name" value="LRR_dom_sf"/>
</dbReference>
<gene>
    <name evidence="1" type="ORF">QTG54_011173</name>
</gene>
<dbReference type="AlphaFoldDB" id="A0AAD9D9L8"/>
<comment type="caution">
    <text evidence="1">The sequence shown here is derived from an EMBL/GenBank/DDBJ whole genome shotgun (WGS) entry which is preliminary data.</text>
</comment>
<reference evidence="1" key="1">
    <citation type="submission" date="2023-06" db="EMBL/GenBank/DDBJ databases">
        <title>Survivors Of The Sea: Transcriptome response of Skeletonema marinoi to long-term dormancy.</title>
        <authorList>
            <person name="Pinder M.I.M."/>
            <person name="Kourtchenko O."/>
            <person name="Robertson E.K."/>
            <person name="Larsson T."/>
            <person name="Maumus F."/>
            <person name="Osuna-Cruz C.M."/>
            <person name="Vancaester E."/>
            <person name="Stenow R."/>
            <person name="Vandepoele K."/>
            <person name="Ploug H."/>
            <person name="Bruchert V."/>
            <person name="Godhe A."/>
            <person name="Topel M."/>
        </authorList>
    </citation>
    <scope>NUCLEOTIDE SEQUENCE</scope>
    <source>
        <strain evidence="1">R05AC</strain>
    </source>
</reference>
<organism evidence="1 2">
    <name type="scientific">Skeletonema marinoi</name>
    <dbReference type="NCBI Taxonomy" id="267567"/>
    <lineage>
        <taxon>Eukaryota</taxon>
        <taxon>Sar</taxon>
        <taxon>Stramenopiles</taxon>
        <taxon>Ochrophyta</taxon>
        <taxon>Bacillariophyta</taxon>
        <taxon>Coscinodiscophyceae</taxon>
        <taxon>Thalassiosirophycidae</taxon>
        <taxon>Thalassiosirales</taxon>
        <taxon>Skeletonemataceae</taxon>
        <taxon>Skeletonema</taxon>
        <taxon>Skeletonema marinoi-dohrnii complex</taxon>
    </lineage>
</organism>
<dbReference type="Gene3D" id="3.80.10.10">
    <property type="entry name" value="Ribonuclease Inhibitor"/>
    <property type="match status" value="1"/>
</dbReference>
<dbReference type="Proteomes" id="UP001224775">
    <property type="component" value="Unassembled WGS sequence"/>
</dbReference>
<dbReference type="EMBL" id="JATAAI010000022">
    <property type="protein sequence ID" value="KAK1737879.1"/>
    <property type="molecule type" value="Genomic_DNA"/>
</dbReference>
<dbReference type="PANTHER" id="PTHR45661:SF3">
    <property type="entry name" value="IG-LIKE DOMAIN-CONTAINING PROTEIN"/>
    <property type="match status" value="1"/>
</dbReference>
<keyword evidence="2" id="KW-1185">Reference proteome</keyword>
<evidence type="ECO:0000313" key="1">
    <source>
        <dbReference type="EMBL" id="KAK1737879.1"/>
    </source>
</evidence>
<dbReference type="InterPro" id="IPR026906">
    <property type="entry name" value="LRR_5"/>
</dbReference>
<dbReference type="SUPFAM" id="SSF52058">
    <property type="entry name" value="L domain-like"/>
    <property type="match status" value="1"/>
</dbReference>
<protein>
    <submittedName>
        <fullName evidence="1">Leucine-rich repeat domain-containing protein</fullName>
    </submittedName>
</protein>
<proteinExistence type="predicted"/>